<protein>
    <submittedName>
        <fullName evidence="1">Uncharacterized protein</fullName>
    </submittedName>
</protein>
<organism evidence="1 2">
    <name type="scientific">Acetatifactor muris</name>
    <dbReference type="NCBI Taxonomy" id="879566"/>
    <lineage>
        <taxon>Bacteria</taxon>
        <taxon>Bacillati</taxon>
        <taxon>Bacillota</taxon>
        <taxon>Clostridia</taxon>
        <taxon>Lachnospirales</taxon>
        <taxon>Lachnospiraceae</taxon>
        <taxon>Acetatifactor</taxon>
    </lineage>
</organism>
<sequence>MMAENQKSVFIRFNMDDKADRELYEKLVEESGSASSLTAYVKRVLDEYFSLNIKIADRQEFHNQMLAAIREEMQVQGMKLVGALVAGIGTVSTSSISSGTMSNGTDLPDVCDSLPSELQGVLDFIG</sequence>
<evidence type="ECO:0000313" key="2">
    <source>
        <dbReference type="Proteomes" id="UP000236311"/>
    </source>
</evidence>
<reference evidence="1 2" key="1">
    <citation type="submission" date="2018-01" db="EMBL/GenBank/DDBJ databases">
        <authorList>
            <person name="Gaut B.S."/>
            <person name="Morton B.R."/>
            <person name="Clegg M.T."/>
            <person name="Duvall M.R."/>
        </authorList>
    </citation>
    <scope>NUCLEOTIDE SEQUENCE [LARGE SCALE GENOMIC DNA]</scope>
    <source>
        <strain evidence="1">GP69</strain>
    </source>
</reference>
<gene>
    <name evidence="1" type="ORF">AMURIS_01484</name>
</gene>
<keyword evidence="2" id="KW-1185">Reference proteome</keyword>
<accession>A0A2K4ZE88</accession>
<evidence type="ECO:0000313" key="1">
    <source>
        <dbReference type="EMBL" id="SOY28773.1"/>
    </source>
</evidence>
<dbReference type="RefSeq" id="WP_103238850.1">
    <property type="nucleotide sequence ID" value="NZ_JANJZD010000006.1"/>
</dbReference>
<proteinExistence type="predicted"/>
<dbReference type="AlphaFoldDB" id="A0A2K4ZE88"/>
<dbReference type="OrthoDB" id="2045782at2"/>
<dbReference type="EMBL" id="OFSM01000006">
    <property type="protein sequence ID" value="SOY28773.1"/>
    <property type="molecule type" value="Genomic_DNA"/>
</dbReference>
<name>A0A2K4ZE88_9FIRM</name>
<dbReference type="Proteomes" id="UP000236311">
    <property type="component" value="Unassembled WGS sequence"/>
</dbReference>